<sequence>MTELNIFLIILLKKAGYFLSSLKENYLILFFLSLKPNNDLSALALFVKPNFKIPHLNIIRFLKIDFTCVFQFVRL</sequence>
<protein>
    <submittedName>
        <fullName evidence="1">Uncharacterized protein</fullName>
    </submittedName>
</protein>
<dbReference type="AlphaFoldDB" id="A0A226HRH7"/>
<accession>A0A226HRH7</accession>
<comment type="caution">
    <text evidence="1">The sequence shown here is derived from an EMBL/GenBank/DDBJ whole genome shotgun (WGS) entry which is preliminary data.</text>
</comment>
<evidence type="ECO:0000313" key="1">
    <source>
        <dbReference type="EMBL" id="OXA96231.1"/>
    </source>
</evidence>
<proteinExistence type="predicted"/>
<reference evidence="1 2" key="1">
    <citation type="submission" date="2016-11" db="EMBL/GenBank/DDBJ databases">
        <title>Whole genomes of Flavobacteriaceae.</title>
        <authorList>
            <person name="Stine C."/>
            <person name="Li C."/>
            <person name="Tadesse D."/>
        </authorList>
    </citation>
    <scope>NUCLEOTIDE SEQUENCE [LARGE SCALE GENOMIC DNA]</scope>
    <source>
        <strain evidence="1 2">DSM 18292</strain>
    </source>
</reference>
<dbReference type="EMBL" id="MUGW01000002">
    <property type="protein sequence ID" value="OXA96231.1"/>
    <property type="molecule type" value="Genomic_DNA"/>
</dbReference>
<name>A0A226HRH7_9FLAO</name>
<organism evidence="1 2">
    <name type="scientific">Flavobacterium hercynium</name>
    <dbReference type="NCBI Taxonomy" id="387094"/>
    <lineage>
        <taxon>Bacteria</taxon>
        <taxon>Pseudomonadati</taxon>
        <taxon>Bacteroidota</taxon>
        <taxon>Flavobacteriia</taxon>
        <taxon>Flavobacteriales</taxon>
        <taxon>Flavobacteriaceae</taxon>
        <taxon>Flavobacterium</taxon>
    </lineage>
</organism>
<keyword evidence="2" id="KW-1185">Reference proteome</keyword>
<dbReference type="Proteomes" id="UP000198345">
    <property type="component" value="Unassembled WGS sequence"/>
</dbReference>
<evidence type="ECO:0000313" key="2">
    <source>
        <dbReference type="Proteomes" id="UP000198345"/>
    </source>
</evidence>
<gene>
    <name evidence="1" type="ORF">B0A66_01270</name>
</gene>